<protein>
    <recommendedName>
        <fullName evidence="5">EF-hand domain-containing protein</fullName>
    </recommendedName>
</protein>
<feature type="compositionally biased region" description="Low complexity" evidence="4">
    <location>
        <begin position="30"/>
        <end position="46"/>
    </location>
</feature>
<keyword evidence="1" id="KW-0479">Metal-binding</keyword>
<dbReference type="Pfam" id="PF13499">
    <property type="entry name" value="EF-hand_7"/>
    <property type="match status" value="1"/>
</dbReference>
<keyword evidence="7" id="KW-1185">Reference proteome</keyword>
<dbReference type="EMBL" id="JAEHOE010000011">
    <property type="protein sequence ID" value="KAG2498075.1"/>
    <property type="molecule type" value="Genomic_DNA"/>
</dbReference>
<dbReference type="Pfam" id="PF13202">
    <property type="entry name" value="EF-hand_5"/>
    <property type="match status" value="1"/>
</dbReference>
<feature type="compositionally biased region" description="Gly residues" evidence="4">
    <location>
        <begin position="407"/>
        <end position="419"/>
    </location>
</feature>
<keyword evidence="2" id="KW-0677">Repeat</keyword>
<feature type="domain" description="EF-hand" evidence="5">
    <location>
        <begin position="165"/>
        <end position="200"/>
    </location>
</feature>
<proteinExistence type="predicted"/>
<dbReference type="PROSITE" id="PS50222">
    <property type="entry name" value="EF_HAND_2"/>
    <property type="match status" value="3"/>
</dbReference>
<reference evidence="6" key="1">
    <citation type="journal article" date="2020" name="bioRxiv">
        <title>Comparative genomics of Chlamydomonas.</title>
        <authorList>
            <person name="Craig R.J."/>
            <person name="Hasan A.R."/>
            <person name="Ness R.W."/>
            <person name="Keightley P.D."/>
        </authorList>
    </citation>
    <scope>NUCLEOTIDE SEQUENCE</scope>
    <source>
        <strain evidence="6">CCAP 11/70</strain>
    </source>
</reference>
<accession>A0A835Y874</accession>
<dbReference type="CDD" id="cd00051">
    <property type="entry name" value="EFh"/>
    <property type="match status" value="1"/>
</dbReference>
<sequence length="428" mass="44497">MLTINKTAVKVAAPPGGASSISFGGDDKPAAAPADAPVPAAETPAAEPSLESLKLAAISAVAGAEESAEARSALVAVCKALQSASSAKKVVERSAPAVDAPAAPAEAAAAQGDAAVAALKAALKLRGTHGIISIGRKFRSMDDSGDRKLSYEEFKKALVEMKLHMSEADTQRVFRGFDKDCSGYISFDELLLGLRGELTERRLDMVKRCFKVLDKDGNGTVTLADLERRYDTSRHPDVIAGTKTPRMVLMEFLGTFEAAGGGVKGDGLVDFEEFKTYYTLISSNIDEGKSGDDYFELMMRNVWHVSGGEGWCANTTCKRVLVVLEDDAQKVIELTDDFDVDVKDLAAVKAKLAEQGITGIKSVALYGDMSEASGSAPTLAGAAPPRSPAPSAGGVAAKPETPAAGASPGGGNRGRGGNPGLRSSIIFG</sequence>
<keyword evidence="3" id="KW-0106">Calcium</keyword>
<evidence type="ECO:0000313" key="6">
    <source>
        <dbReference type="EMBL" id="KAG2498075.1"/>
    </source>
</evidence>
<dbReference type="InterPro" id="IPR018247">
    <property type="entry name" value="EF_Hand_1_Ca_BS"/>
</dbReference>
<dbReference type="PANTHER" id="PTHR34524">
    <property type="entry name" value="CALCYPHOSIN"/>
    <property type="match status" value="1"/>
</dbReference>
<dbReference type="PROSITE" id="PS00018">
    <property type="entry name" value="EF_HAND_1"/>
    <property type="match status" value="3"/>
</dbReference>
<evidence type="ECO:0000256" key="4">
    <source>
        <dbReference type="SAM" id="MobiDB-lite"/>
    </source>
</evidence>
<dbReference type="InterPro" id="IPR002048">
    <property type="entry name" value="EF_hand_dom"/>
</dbReference>
<dbReference type="GO" id="GO:0005509">
    <property type="term" value="F:calcium ion binding"/>
    <property type="evidence" value="ECO:0007669"/>
    <property type="project" value="InterPro"/>
</dbReference>
<dbReference type="InterPro" id="IPR051581">
    <property type="entry name" value="Ca-bind"/>
</dbReference>
<dbReference type="SMART" id="SM00054">
    <property type="entry name" value="EFh"/>
    <property type="match status" value="3"/>
</dbReference>
<dbReference type="InterPro" id="IPR011992">
    <property type="entry name" value="EF-hand-dom_pair"/>
</dbReference>
<feature type="region of interest" description="Disordered" evidence="4">
    <location>
        <begin position="374"/>
        <end position="428"/>
    </location>
</feature>
<dbReference type="SUPFAM" id="SSF47473">
    <property type="entry name" value="EF-hand"/>
    <property type="match status" value="1"/>
</dbReference>
<dbReference type="Proteomes" id="UP000612055">
    <property type="component" value="Unassembled WGS sequence"/>
</dbReference>
<dbReference type="PANTHER" id="PTHR34524:SF6">
    <property type="entry name" value="CALCYPHOSINE LIKE"/>
    <property type="match status" value="1"/>
</dbReference>
<dbReference type="OrthoDB" id="444540at2759"/>
<feature type="compositionally biased region" description="Low complexity" evidence="4">
    <location>
        <begin position="380"/>
        <end position="406"/>
    </location>
</feature>
<feature type="region of interest" description="Disordered" evidence="4">
    <location>
        <begin position="16"/>
        <end position="46"/>
    </location>
</feature>
<name>A0A835Y874_9CHLO</name>
<feature type="domain" description="EF-hand" evidence="5">
    <location>
        <begin position="138"/>
        <end position="164"/>
    </location>
</feature>
<evidence type="ECO:0000259" key="5">
    <source>
        <dbReference type="PROSITE" id="PS50222"/>
    </source>
</evidence>
<dbReference type="AlphaFoldDB" id="A0A835Y874"/>
<evidence type="ECO:0000256" key="2">
    <source>
        <dbReference type="ARBA" id="ARBA00022737"/>
    </source>
</evidence>
<organism evidence="6 7">
    <name type="scientific">Edaphochlamys debaryana</name>
    <dbReference type="NCBI Taxonomy" id="47281"/>
    <lineage>
        <taxon>Eukaryota</taxon>
        <taxon>Viridiplantae</taxon>
        <taxon>Chlorophyta</taxon>
        <taxon>core chlorophytes</taxon>
        <taxon>Chlorophyceae</taxon>
        <taxon>CS clade</taxon>
        <taxon>Chlamydomonadales</taxon>
        <taxon>Chlamydomonadales incertae sedis</taxon>
        <taxon>Edaphochlamys</taxon>
    </lineage>
</organism>
<gene>
    <name evidence="6" type="ORF">HYH03_003835</name>
</gene>
<feature type="domain" description="EF-hand" evidence="5">
    <location>
        <begin position="201"/>
        <end position="236"/>
    </location>
</feature>
<evidence type="ECO:0000313" key="7">
    <source>
        <dbReference type="Proteomes" id="UP000612055"/>
    </source>
</evidence>
<dbReference type="Gene3D" id="1.10.238.10">
    <property type="entry name" value="EF-hand"/>
    <property type="match status" value="2"/>
</dbReference>
<evidence type="ECO:0000256" key="3">
    <source>
        <dbReference type="ARBA" id="ARBA00022837"/>
    </source>
</evidence>
<evidence type="ECO:0000256" key="1">
    <source>
        <dbReference type="ARBA" id="ARBA00022723"/>
    </source>
</evidence>
<comment type="caution">
    <text evidence="6">The sequence shown here is derived from an EMBL/GenBank/DDBJ whole genome shotgun (WGS) entry which is preliminary data.</text>
</comment>